<evidence type="ECO:0000313" key="5">
    <source>
        <dbReference type="Proteomes" id="UP000005090"/>
    </source>
</evidence>
<dbReference type="CDD" id="cd06257">
    <property type="entry name" value="DnaJ"/>
    <property type="match status" value="1"/>
</dbReference>
<keyword evidence="1" id="KW-0143">Chaperone</keyword>
<gene>
    <name evidence="4" type="ORF">Metal_0111</name>
</gene>
<keyword evidence="2" id="KW-0175">Coiled coil</keyword>
<dbReference type="Gene3D" id="1.10.287.110">
    <property type="entry name" value="DnaJ domain"/>
    <property type="match status" value="1"/>
</dbReference>
<protein>
    <submittedName>
        <fullName evidence="4">DnaJ-like protein</fullName>
    </submittedName>
</protein>
<evidence type="ECO:0000313" key="4">
    <source>
        <dbReference type="EMBL" id="EIC27980.1"/>
    </source>
</evidence>
<dbReference type="Proteomes" id="UP000005090">
    <property type="component" value="Chromosome"/>
</dbReference>
<dbReference type="InterPro" id="IPR001623">
    <property type="entry name" value="DnaJ_domain"/>
</dbReference>
<organism evidence="4 5">
    <name type="scientific">Methylomicrobium album BG8</name>
    <dbReference type="NCBI Taxonomy" id="686340"/>
    <lineage>
        <taxon>Bacteria</taxon>
        <taxon>Pseudomonadati</taxon>
        <taxon>Pseudomonadota</taxon>
        <taxon>Gammaproteobacteria</taxon>
        <taxon>Methylococcales</taxon>
        <taxon>Methylococcaceae</taxon>
        <taxon>Methylomicrobium</taxon>
    </lineage>
</organism>
<feature type="compositionally biased region" description="Basic and acidic residues" evidence="3">
    <location>
        <begin position="199"/>
        <end position="210"/>
    </location>
</feature>
<sequence>MPHRNHQVIRIIQTSAVKELSRAQKQFNNLLKKIEAQKQALLEWQETLPLYNQKIASEYQTLWDSYNSHRVDMVYLLDRAYGEKLFTKSDKAKIRHILTELAEQLILEHGKDELKELYNKHVGDDIDAAQEEADAMAAELMKSMMGGMFGIEIGDEVDVSSPEKMQAFLHEKMREAEAEQAEKQRQAEEKRGKRKKTQKQLDKEAKKQQEEQNISQSIREVYRKLAAALHPDREPDAEERGRKTKLMQRVNAAYEKKNLLQLLELQLEAEQIDQEHLNNIAEDRLKYFIKVLKEQLSELEQEVLGYEQEFNGRMGRPFYARLSPKTMMMALEQDIGSLRRDIGKLKEEIGIFRNSAALKAFLKSYKIPKKRPADDFDDFLGGFLHPDSFR</sequence>
<dbReference type="HOGENOM" id="CLU_045814_0_0_6"/>
<evidence type="ECO:0000256" key="3">
    <source>
        <dbReference type="SAM" id="MobiDB-lite"/>
    </source>
</evidence>
<feature type="region of interest" description="Disordered" evidence="3">
    <location>
        <begin position="173"/>
        <end position="215"/>
    </location>
</feature>
<dbReference type="AlphaFoldDB" id="H8GK21"/>
<feature type="coiled-coil region" evidence="2">
    <location>
        <begin position="17"/>
        <end position="47"/>
    </location>
</feature>
<dbReference type="STRING" id="686340.Metal_0111"/>
<dbReference type="SUPFAM" id="SSF46565">
    <property type="entry name" value="Chaperone J-domain"/>
    <property type="match status" value="1"/>
</dbReference>
<dbReference type="InterPro" id="IPR036869">
    <property type="entry name" value="J_dom_sf"/>
</dbReference>
<feature type="compositionally biased region" description="Basic and acidic residues" evidence="3">
    <location>
        <begin position="173"/>
        <end position="191"/>
    </location>
</feature>
<reference evidence="4 5" key="1">
    <citation type="journal article" date="2013" name="Genome Announc.">
        <title>Genome Sequence of the Obligate Gammaproteobacterial Methanotroph Methylomicrobium album Strain BG8.</title>
        <authorList>
            <person name="Kits K.D."/>
            <person name="Kalyuzhnaya M.G."/>
            <person name="Klotz M.G."/>
            <person name="Jetten M.S."/>
            <person name="Op den Camp H.J."/>
            <person name="Vuilleumier S."/>
            <person name="Bringel F."/>
            <person name="Dispirito A.A."/>
            <person name="Murrell J.C."/>
            <person name="Bruce D."/>
            <person name="Cheng J.F."/>
            <person name="Copeland A."/>
            <person name="Goodwin L."/>
            <person name="Hauser L."/>
            <person name="Lajus A."/>
            <person name="Land M.L."/>
            <person name="Lapidus A."/>
            <person name="Lucas S."/>
            <person name="Medigue C."/>
            <person name="Pitluck S."/>
            <person name="Woyke T."/>
            <person name="Zeytun A."/>
            <person name="Stein L.Y."/>
        </authorList>
    </citation>
    <scope>NUCLEOTIDE SEQUENCE [LARGE SCALE GENOMIC DNA]</scope>
    <source>
        <strain evidence="4 5">BG8</strain>
    </source>
</reference>
<proteinExistence type="predicted"/>
<evidence type="ECO:0000256" key="2">
    <source>
        <dbReference type="SAM" id="Coils"/>
    </source>
</evidence>
<dbReference type="eggNOG" id="COG2214">
    <property type="taxonomic scope" value="Bacteria"/>
</dbReference>
<evidence type="ECO:0000256" key="1">
    <source>
        <dbReference type="ARBA" id="ARBA00023186"/>
    </source>
</evidence>
<dbReference type="EMBL" id="CM001475">
    <property type="protein sequence ID" value="EIC27980.1"/>
    <property type="molecule type" value="Genomic_DNA"/>
</dbReference>
<accession>H8GK21</accession>
<dbReference type="RefSeq" id="WP_005368566.1">
    <property type="nucleotide sequence ID" value="NZ_CM001475.1"/>
</dbReference>
<name>H8GK21_METAL</name>
<keyword evidence="5" id="KW-1185">Reference proteome</keyword>
<feature type="coiled-coil region" evidence="2">
    <location>
        <begin position="282"/>
        <end position="348"/>
    </location>
</feature>